<reference evidence="2" key="1">
    <citation type="submission" date="2016-09" db="EMBL/GenBank/DDBJ databases">
        <authorList>
            <person name="Varghese N."/>
            <person name="Submissions S."/>
        </authorList>
    </citation>
    <scope>NUCLEOTIDE SEQUENCE [LARGE SCALE GENOMIC DNA]</scope>
    <source>
        <strain evidence="2">ANC 3699</strain>
    </source>
</reference>
<evidence type="ECO:0000313" key="2">
    <source>
        <dbReference type="Proteomes" id="UP000242317"/>
    </source>
</evidence>
<gene>
    <name evidence="1" type="ORF">SAMN05421749_10368</name>
</gene>
<dbReference type="SUPFAM" id="SSF54909">
    <property type="entry name" value="Dimeric alpha+beta barrel"/>
    <property type="match status" value="1"/>
</dbReference>
<keyword evidence="2" id="KW-1185">Reference proteome</keyword>
<dbReference type="Gene3D" id="3.30.70.1060">
    <property type="entry name" value="Dimeric alpha+beta barrel"/>
    <property type="match status" value="1"/>
</dbReference>
<name>A0A1G6IK44_9GAMM</name>
<evidence type="ECO:0000313" key="1">
    <source>
        <dbReference type="EMBL" id="SDC06783.1"/>
    </source>
</evidence>
<protein>
    <submittedName>
        <fullName evidence="1">Uncharacterized conserved protein YciI, contains a putative active-site phosphohistidine</fullName>
    </submittedName>
</protein>
<dbReference type="InterPro" id="IPR011008">
    <property type="entry name" value="Dimeric_a/b-barrel"/>
</dbReference>
<dbReference type="RefSeq" id="WP_213030464.1">
    <property type="nucleotide sequence ID" value="NZ_FMYK01000003.1"/>
</dbReference>
<proteinExistence type="predicted"/>
<dbReference type="Proteomes" id="UP000242317">
    <property type="component" value="Unassembled WGS sequence"/>
</dbReference>
<organism evidence="1 2">
    <name type="scientific">Acinetobacter marinus</name>
    <dbReference type="NCBI Taxonomy" id="281375"/>
    <lineage>
        <taxon>Bacteria</taxon>
        <taxon>Pseudomonadati</taxon>
        <taxon>Pseudomonadota</taxon>
        <taxon>Gammaproteobacteria</taxon>
        <taxon>Moraxellales</taxon>
        <taxon>Moraxellaceae</taxon>
        <taxon>Acinetobacter</taxon>
    </lineage>
</organism>
<sequence>MFFIDIVIKPEFTQGEAGESLLAGHRQWFTQYFERGDFLLLGPYHSKPYAGLIIAKAPNREALQKILEQDVYYPDKADYVVESFELAKIQDDLAFFKEDHAS</sequence>
<accession>A0A1G6IK44</accession>
<dbReference type="EMBL" id="FMYK01000003">
    <property type="protein sequence ID" value="SDC06783.1"/>
    <property type="molecule type" value="Genomic_DNA"/>
</dbReference>
<dbReference type="AlphaFoldDB" id="A0A1G6IK44"/>